<evidence type="ECO:0000313" key="3">
    <source>
        <dbReference type="Proteomes" id="UP001213000"/>
    </source>
</evidence>
<proteinExistence type="predicted"/>
<evidence type="ECO:0000313" key="2">
    <source>
        <dbReference type="EMBL" id="KAJ3551471.1"/>
    </source>
</evidence>
<reference evidence="2" key="1">
    <citation type="submission" date="2022-07" db="EMBL/GenBank/DDBJ databases">
        <title>Genome Sequence of Leucocoprinus birnbaumii.</title>
        <authorList>
            <person name="Buettner E."/>
        </authorList>
    </citation>
    <scope>NUCLEOTIDE SEQUENCE</scope>
    <source>
        <strain evidence="2">VT141</strain>
    </source>
</reference>
<organism evidence="2 3">
    <name type="scientific">Leucocoprinus birnbaumii</name>
    <dbReference type="NCBI Taxonomy" id="56174"/>
    <lineage>
        <taxon>Eukaryota</taxon>
        <taxon>Fungi</taxon>
        <taxon>Dikarya</taxon>
        <taxon>Basidiomycota</taxon>
        <taxon>Agaricomycotina</taxon>
        <taxon>Agaricomycetes</taxon>
        <taxon>Agaricomycetidae</taxon>
        <taxon>Agaricales</taxon>
        <taxon>Agaricineae</taxon>
        <taxon>Agaricaceae</taxon>
        <taxon>Leucocoprinus</taxon>
    </lineage>
</organism>
<dbReference type="EMBL" id="JANIEX010002202">
    <property type="protein sequence ID" value="KAJ3551471.1"/>
    <property type="molecule type" value="Genomic_DNA"/>
</dbReference>
<dbReference type="Proteomes" id="UP001213000">
    <property type="component" value="Unassembled WGS sequence"/>
</dbReference>
<evidence type="ECO:0000256" key="1">
    <source>
        <dbReference type="SAM" id="MobiDB-lite"/>
    </source>
</evidence>
<dbReference type="AlphaFoldDB" id="A0AAD5YJU2"/>
<accession>A0AAD5YJU2</accession>
<protein>
    <submittedName>
        <fullName evidence="2">Uncharacterized protein</fullName>
    </submittedName>
</protein>
<gene>
    <name evidence="2" type="ORF">NP233_g13076</name>
</gene>
<feature type="region of interest" description="Disordered" evidence="1">
    <location>
        <begin position="220"/>
        <end position="266"/>
    </location>
</feature>
<comment type="caution">
    <text evidence="2">The sequence shown here is derived from an EMBL/GenBank/DDBJ whole genome shotgun (WGS) entry which is preliminary data.</text>
</comment>
<feature type="compositionally biased region" description="Low complexity" evidence="1">
    <location>
        <begin position="229"/>
        <end position="239"/>
    </location>
</feature>
<name>A0AAD5YJU2_9AGAR</name>
<sequence>MWVFAVPSRATGLESSLSFPPSHSVALILMLASQSCAFGPLFLVKSPCRVLRVLAPGTTPSHDVAHDISQYPLYYDPIYYPEYHRAVFMSPSSICAWLEDALNFHLRYCPNCLGRILGRDGIRPLVTFTLSCSFVVAVSGEQAAWSLAGIASPSFMVCRALKRLLPGPVARRSRLASGAGARLPPEVGRPSSRVYQMILRKMQLHPCTLPGFNFSMPSDIKGKKHADDNNNNNLFGGNDSVPSTPIKKTRHVDKDGDINMAANRGN</sequence>
<keyword evidence="3" id="KW-1185">Reference proteome</keyword>